<keyword evidence="6" id="KW-0809">Transit peptide</keyword>
<protein>
    <recommendedName>
        <fullName evidence="3">Protoheme IX farnesyltransferase, mitochondrial</fullName>
    </recommendedName>
    <alternativeName>
        <fullName evidence="11">Heme O synthase</fullName>
    </alternativeName>
</protein>
<feature type="non-terminal residue" evidence="13">
    <location>
        <position position="1"/>
    </location>
</feature>
<evidence type="ECO:0000313" key="13">
    <source>
        <dbReference type="EMBL" id="KZW02873.1"/>
    </source>
</evidence>
<evidence type="ECO:0000256" key="9">
    <source>
        <dbReference type="ARBA" id="ARBA00023133"/>
    </source>
</evidence>
<evidence type="ECO:0000256" key="3">
    <source>
        <dbReference type="ARBA" id="ARBA00016335"/>
    </source>
</evidence>
<proteinExistence type="inferred from homology"/>
<dbReference type="InterPro" id="IPR000537">
    <property type="entry name" value="UbiA_prenyltransferase"/>
</dbReference>
<evidence type="ECO:0000256" key="12">
    <source>
        <dbReference type="SAM" id="Phobius"/>
    </source>
</evidence>
<feature type="transmembrane region" description="Helical" evidence="12">
    <location>
        <begin position="95"/>
        <end position="117"/>
    </location>
</feature>
<dbReference type="InterPro" id="IPR030470">
    <property type="entry name" value="UbiA_prenylTrfase_CS"/>
</dbReference>
<dbReference type="PANTHER" id="PTHR43448:SF2">
    <property type="entry name" value="PROTOHEME IX FARNESYLTRANSFERASE, MITOCHONDRIAL"/>
    <property type="match status" value="1"/>
</dbReference>
<dbReference type="AlphaFoldDB" id="A0A165PZE9"/>
<dbReference type="PROSITE" id="PS00943">
    <property type="entry name" value="UBIA"/>
    <property type="match status" value="1"/>
</dbReference>
<dbReference type="OrthoDB" id="5211at2759"/>
<dbReference type="EMBL" id="KV425886">
    <property type="protein sequence ID" value="KZW02873.1"/>
    <property type="molecule type" value="Genomic_DNA"/>
</dbReference>
<dbReference type="GO" id="GO:0031966">
    <property type="term" value="C:mitochondrial membrane"/>
    <property type="evidence" value="ECO:0007669"/>
    <property type="project" value="UniProtKB-SubCell"/>
</dbReference>
<dbReference type="Pfam" id="PF01040">
    <property type="entry name" value="UbiA"/>
    <property type="match status" value="1"/>
</dbReference>
<feature type="transmembrane region" description="Helical" evidence="12">
    <location>
        <begin position="287"/>
        <end position="307"/>
    </location>
</feature>
<dbReference type="GO" id="GO:0008495">
    <property type="term" value="F:protoheme IX farnesyltransferase activity"/>
    <property type="evidence" value="ECO:0007669"/>
    <property type="project" value="InterPro"/>
</dbReference>
<sequence length="343" mass="36719">PEELATMKPVPALTAPRTLKVYAELSKARLTVLNVLAAMTAVALSPLPATVPVLLATAAGTALCSAAANATNQISEVPYDAQMARTRMRPLVRRAIKPLHAAGFAVTCGIAGPAILWNFASPLAGAIGAGTMMLYAFVYTPLKRRSILNTWVGAVVGAAPPLIGWTAVGGALVPSAVHPALVYPPPGTESLLPVLEQYVPYLHYATDWPFSSGNPLSGLALFAFMFSWQFPHFNPLAHVNREAYTLAGYKMLSVISPSRNAAVSLRHTVLLVAMSSTLVPLSGLTTWAFAITSLVPNAVLLHGAVKYWRTRSDQHARRLFHLGLIYLPIVLGLMMLHKEGSEW</sequence>
<evidence type="ECO:0000256" key="6">
    <source>
        <dbReference type="ARBA" id="ARBA00022946"/>
    </source>
</evidence>
<keyword evidence="8" id="KW-0496">Mitochondrion</keyword>
<evidence type="ECO:0000256" key="7">
    <source>
        <dbReference type="ARBA" id="ARBA00022989"/>
    </source>
</evidence>
<evidence type="ECO:0000256" key="4">
    <source>
        <dbReference type="ARBA" id="ARBA00022679"/>
    </source>
</evidence>
<keyword evidence="4 13" id="KW-0808">Transferase</keyword>
<dbReference type="STRING" id="1314781.A0A165PZE9"/>
<evidence type="ECO:0000256" key="11">
    <source>
        <dbReference type="ARBA" id="ARBA00030253"/>
    </source>
</evidence>
<keyword evidence="5 12" id="KW-0812">Transmembrane</keyword>
<dbReference type="HAMAP" id="MF_00154">
    <property type="entry name" value="CyoE_CtaB"/>
    <property type="match status" value="1"/>
</dbReference>
<dbReference type="InParanoid" id="A0A165PZE9"/>
<evidence type="ECO:0000313" key="14">
    <source>
        <dbReference type="Proteomes" id="UP000077266"/>
    </source>
</evidence>
<name>A0A165PZE9_EXIGL</name>
<dbReference type="Gene3D" id="1.10.357.140">
    <property type="entry name" value="UbiA prenyltransferase"/>
    <property type="match status" value="1"/>
</dbReference>
<dbReference type="PANTHER" id="PTHR43448">
    <property type="entry name" value="PROTOHEME IX FARNESYLTRANSFERASE, MITOCHONDRIAL"/>
    <property type="match status" value="1"/>
</dbReference>
<evidence type="ECO:0000256" key="10">
    <source>
        <dbReference type="ARBA" id="ARBA00023136"/>
    </source>
</evidence>
<keyword evidence="7 12" id="KW-1133">Transmembrane helix</keyword>
<evidence type="ECO:0000256" key="1">
    <source>
        <dbReference type="ARBA" id="ARBA00004225"/>
    </source>
</evidence>
<feature type="transmembrane region" description="Helical" evidence="12">
    <location>
        <begin position="123"/>
        <end position="142"/>
    </location>
</feature>
<dbReference type="GO" id="GO:0006784">
    <property type="term" value="P:heme A biosynthetic process"/>
    <property type="evidence" value="ECO:0007669"/>
    <property type="project" value="TreeGrafter"/>
</dbReference>
<feature type="non-terminal residue" evidence="13">
    <location>
        <position position="343"/>
    </location>
</feature>
<dbReference type="FunCoup" id="A0A165PZE9">
    <property type="interactions" value="432"/>
</dbReference>
<dbReference type="InterPro" id="IPR044878">
    <property type="entry name" value="UbiA_sf"/>
</dbReference>
<dbReference type="Proteomes" id="UP000077266">
    <property type="component" value="Unassembled WGS sequence"/>
</dbReference>
<keyword evidence="14" id="KW-1185">Reference proteome</keyword>
<evidence type="ECO:0000256" key="2">
    <source>
        <dbReference type="ARBA" id="ARBA00005985"/>
    </source>
</evidence>
<evidence type="ECO:0000256" key="8">
    <source>
        <dbReference type="ARBA" id="ARBA00023128"/>
    </source>
</evidence>
<dbReference type="InterPro" id="IPR006369">
    <property type="entry name" value="Protohaem_IX_farnesylTrfase"/>
</dbReference>
<feature type="transmembrane region" description="Helical" evidence="12">
    <location>
        <begin position="30"/>
        <end position="47"/>
    </location>
</feature>
<gene>
    <name evidence="13" type="ORF">EXIGLDRAFT_563360</name>
</gene>
<feature type="transmembrane region" description="Helical" evidence="12">
    <location>
        <begin position="319"/>
        <end position="337"/>
    </location>
</feature>
<dbReference type="FunFam" id="1.10.357.140:FF:000004">
    <property type="entry name" value="Protoheme IX farnesyltransferase, mitochondrial"/>
    <property type="match status" value="1"/>
</dbReference>
<dbReference type="CDD" id="cd13957">
    <property type="entry name" value="PT_UbiA_Cox10"/>
    <property type="match status" value="1"/>
</dbReference>
<comment type="similarity">
    <text evidence="2">Belongs to the UbiA prenyltransferase family.</text>
</comment>
<comment type="subcellular location">
    <subcellularLocation>
        <location evidence="1">Mitochondrion membrane</location>
        <topology evidence="1">Multi-pass membrane protein</topology>
    </subcellularLocation>
</comment>
<evidence type="ECO:0000256" key="5">
    <source>
        <dbReference type="ARBA" id="ARBA00022692"/>
    </source>
</evidence>
<keyword evidence="10 12" id="KW-0472">Membrane</keyword>
<organism evidence="13 14">
    <name type="scientific">Exidia glandulosa HHB12029</name>
    <dbReference type="NCBI Taxonomy" id="1314781"/>
    <lineage>
        <taxon>Eukaryota</taxon>
        <taxon>Fungi</taxon>
        <taxon>Dikarya</taxon>
        <taxon>Basidiomycota</taxon>
        <taxon>Agaricomycotina</taxon>
        <taxon>Agaricomycetes</taxon>
        <taxon>Auriculariales</taxon>
        <taxon>Exidiaceae</taxon>
        <taxon>Exidia</taxon>
    </lineage>
</organism>
<accession>A0A165PZE9</accession>
<reference evidence="13 14" key="1">
    <citation type="journal article" date="2016" name="Mol. Biol. Evol.">
        <title>Comparative Genomics of Early-Diverging Mushroom-Forming Fungi Provides Insights into the Origins of Lignocellulose Decay Capabilities.</title>
        <authorList>
            <person name="Nagy L.G."/>
            <person name="Riley R."/>
            <person name="Tritt A."/>
            <person name="Adam C."/>
            <person name="Daum C."/>
            <person name="Floudas D."/>
            <person name="Sun H."/>
            <person name="Yadav J.S."/>
            <person name="Pangilinan J."/>
            <person name="Larsson K.H."/>
            <person name="Matsuura K."/>
            <person name="Barry K."/>
            <person name="Labutti K."/>
            <person name="Kuo R."/>
            <person name="Ohm R.A."/>
            <person name="Bhattacharya S.S."/>
            <person name="Shirouzu T."/>
            <person name="Yoshinaga Y."/>
            <person name="Martin F.M."/>
            <person name="Grigoriev I.V."/>
            <person name="Hibbett D.S."/>
        </authorList>
    </citation>
    <scope>NUCLEOTIDE SEQUENCE [LARGE SCALE GENOMIC DNA]</scope>
    <source>
        <strain evidence="13 14">HHB12029</strain>
    </source>
</reference>
<keyword evidence="9" id="KW-0350">Heme biosynthesis</keyword>